<accession>A0ABW3RN25</accession>
<dbReference type="SUPFAM" id="SSF46785">
    <property type="entry name" value="Winged helix' DNA-binding domain"/>
    <property type="match status" value="1"/>
</dbReference>
<evidence type="ECO:0000313" key="2">
    <source>
        <dbReference type="Proteomes" id="UP001597205"/>
    </source>
</evidence>
<dbReference type="InterPro" id="IPR036388">
    <property type="entry name" value="WH-like_DNA-bd_sf"/>
</dbReference>
<dbReference type="InterPro" id="IPR036390">
    <property type="entry name" value="WH_DNA-bd_sf"/>
</dbReference>
<gene>
    <name evidence="1" type="ORF">ACFQ2C_12035</name>
</gene>
<sequence length="209" mass="23682">MKKSNSQKILMLIKMRGEIDAATISEELGITKEGARQQLIKLSEEGLVNYECKSSGVGRPFTYYSLSQAGMAKFPDSHADITVQLLKSVKSLLGENALDLLITDREKTTYARYEAKLKGSKNLEDKLNKLSKVRSDEGYMAEWKKVDDIYYFIENHCPICAAATECQQFCKAELKNFRSLLGPELKIDRIKHILADENRCVYKIENPSS</sequence>
<dbReference type="EMBL" id="JBHTKY010000017">
    <property type="protein sequence ID" value="MFD1166337.1"/>
    <property type="molecule type" value="Genomic_DNA"/>
</dbReference>
<name>A0ABW3RN25_9SPHI</name>
<protein>
    <submittedName>
        <fullName evidence="1">Helix-turn-helix transcriptional regulator</fullName>
    </submittedName>
</protein>
<keyword evidence="2" id="KW-1185">Reference proteome</keyword>
<proteinExistence type="predicted"/>
<reference evidence="2" key="1">
    <citation type="journal article" date="2019" name="Int. J. Syst. Evol. Microbiol.">
        <title>The Global Catalogue of Microorganisms (GCM) 10K type strain sequencing project: providing services to taxonomists for standard genome sequencing and annotation.</title>
        <authorList>
            <consortium name="The Broad Institute Genomics Platform"/>
            <consortium name="The Broad Institute Genome Sequencing Center for Infectious Disease"/>
            <person name="Wu L."/>
            <person name="Ma J."/>
        </authorList>
    </citation>
    <scope>NUCLEOTIDE SEQUENCE [LARGE SCALE GENOMIC DNA]</scope>
    <source>
        <strain evidence="2">CCUG 52468</strain>
    </source>
</reference>
<dbReference type="Gene3D" id="1.10.10.10">
    <property type="entry name" value="Winged helix-like DNA-binding domain superfamily/Winged helix DNA-binding domain"/>
    <property type="match status" value="1"/>
</dbReference>
<comment type="caution">
    <text evidence="1">The sequence shown here is derived from an EMBL/GenBank/DDBJ whole genome shotgun (WGS) entry which is preliminary data.</text>
</comment>
<dbReference type="RefSeq" id="WP_380896919.1">
    <property type="nucleotide sequence ID" value="NZ_JBHTKY010000017.1"/>
</dbReference>
<organism evidence="1 2">
    <name type="scientific">Sphingobacterium daejeonense</name>
    <dbReference type="NCBI Taxonomy" id="371142"/>
    <lineage>
        <taxon>Bacteria</taxon>
        <taxon>Pseudomonadati</taxon>
        <taxon>Bacteroidota</taxon>
        <taxon>Sphingobacteriia</taxon>
        <taxon>Sphingobacteriales</taxon>
        <taxon>Sphingobacteriaceae</taxon>
        <taxon>Sphingobacterium</taxon>
    </lineage>
</organism>
<dbReference type="Proteomes" id="UP001597205">
    <property type="component" value="Unassembled WGS sequence"/>
</dbReference>
<evidence type="ECO:0000313" key="1">
    <source>
        <dbReference type="EMBL" id="MFD1166337.1"/>
    </source>
</evidence>